<gene>
    <name evidence="1" type="ORF">BD310DRAFT_931381</name>
</gene>
<name>A0A4Q9PQA7_9APHY</name>
<keyword evidence="2" id="KW-1185">Reference proteome</keyword>
<accession>A0A4Q9PQA7</accession>
<sequence>MLLAAARRGRETMAIMRAKAPGSIMLLEVWLAGFYRFSGRPVTPSPFPIPSASPSGTQSIRGVTGANLRSLSSCRLPRKPRESERKRITTSIMTIGSCLCGAAAGKTRRSRLRREKTERRAVISRCKWSPRSTSSCKRQCSTYTTPQPISQDGSNTSIGCPTNRRLGRFGVAVRAVL</sequence>
<reference evidence="1 2" key="1">
    <citation type="submission" date="2019-01" db="EMBL/GenBank/DDBJ databases">
        <title>Draft genome sequences of three monokaryotic isolates of the white-rot basidiomycete fungus Dichomitus squalens.</title>
        <authorList>
            <consortium name="DOE Joint Genome Institute"/>
            <person name="Lopez S.C."/>
            <person name="Andreopoulos B."/>
            <person name="Pangilinan J."/>
            <person name="Lipzen A."/>
            <person name="Riley R."/>
            <person name="Ahrendt S."/>
            <person name="Ng V."/>
            <person name="Barry K."/>
            <person name="Daum C."/>
            <person name="Grigoriev I.V."/>
            <person name="Hilden K.S."/>
            <person name="Makela M.R."/>
            <person name="de Vries R.P."/>
        </authorList>
    </citation>
    <scope>NUCLEOTIDE SEQUENCE [LARGE SCALE GENOMIC DNA]</scope>
    <source>
        <strain evidence="1 2">CBS 464.89</strain>
    </source>
</reference>
<dbReference type="AlphaFoldDB" id="A0A4Q9PQA7"/>
<evidence type="ECO:0000313" key="2">
    <source>
        <dbReference type="Proteomes" id="UP000292082"/>
    </source>
</evidence>
<evidence type="ECO:0000313" key="1">
    <source>
        <dbReference type="EMBL" id="TBU56537.1"/>
    </source>
</evidence>
<proteinExistence type="predicted"/>
<protein>
    <submittedName>
        <fullName evidence="1">Uncharacterized protein</fullName>
    </submittedName>
</protein>
<dbReference type="EMBL" id="ML145150">
    <property type="protein sequence ID" value="TBU56537.1"/>
    <property type="molecule type" value="Genomic_DNA"/>
</dbReference>
<organism evidence="1 2">
    <name type="scientific">Dichomitus squalens</name>
    <dbReference type="NCBI Taxonomy" id="114155"/>
    <lineage>
        <taxon>Eukaryota</taxon>
        <taxon>Fungi</taxon>
        <taxon>Dikarya</taxon>
        <taxon>Basidiomycota</taxon>
        <taxon>Agaricomycotina</taxon>
        <taxon>Agaricomycetes</taxon>
        <taxon>Polyporales</taxon>
        <taxon>Polyporaceae</taxon>
        <taxon>Dichomitus</taxon>
    </lineage>
</organism>
<dbReference type="Proteomes" id="UP000292082">
    <property type="component" value="Unassembled WGS sequence"/>
</dbReference>